<dbReference type="PROSITE" id="PS50216">
    <property type="entry name" value="DHHC"/>
    <property type="match status" value="1"/>
</dbReference>
<comment type="similarity">
    <text evidence="9">Belongs to the DHHC palmitoyltransferase family. PFA5 subfamily.</text>
</comment>
<dbReference type="AlphaFoldDB" id="A0A0M8MP40"/>
<proteinExistence type="inferred from homology"/>
<keyword evidence="3 11" id="KW-0812">Transmembrane</keyword>
<dbReference type="GO" id="GO:0005783">
    <property type="term" value="C:endoplasmic reticulum"/>
    <property type="evidence" value="ECO:0007669"/>
    <property type="project" value="TreeGrafter"/>
</dbReference>
<feature type="region of interest" description="Disordered" evidence="12">
    <location>
        <begin position="202"/>
        <end position="268"/>
    </location>
</feature>
<keyword evidence="15" id="KW-1185">Reference proteome</keyword>
<evidence type="ECO:0000313" key="14">
    <source>
        <dbReference type="EMBL" id="KOS14017.1"/>
    </source>
</evidence>
<accession>A0A0M8MP40</accession>
<feature type="transmembrane region" description="Helical" evidence="11">
    <location>
        <begin position="80"/>
        <end position="102"/>
    </location>
</feature>
<dbReference type="PANTHER" id="PTHR22883:SF23">
    <property type="entry name" value="PALMITOYLTRANSFERASE ZDHHC6"/>
    <property type="match status" value="1"/>
</dbReference>
<feature type="transmembrane region" description="Helical" evidence="11">
    <location>
        <begin position="330"/>
        <end position="352"/>
    </location>
</feature>
<evidence type="ECO:0000256" key="5">
    <source>
        <dbReference type="ARBA" id="ARBA00023136"/>
    </source>
</evidence>
<feature type="transmembrane region" description="Helical" evidence="11">
    <location>
        <begin position="372"/>
        <end position="397"/>
    </location>
</feature>
<feature type="transmembrane region" description="Helical" evidence="11">
    <location>
        <begin position="40"/>
        <end position="59"/>
    </location>
</feature>
<evidence type="ECO:0000256" key="4">
    <source>
        <dbReference type="ARBA" id="ARBA00022989"/>
    </source>
</evidence>
<evidence type="ECO:0000256" key="7">
    <source>
        <dbReference type="ARBA" id="ARBA00023288"/>
    </source>
</evidence>
<comment type="subcellular location">
    <subcellularLocation>
        <location evidence="1">Membrane</location>
        <topology evidence="1">Multi-pass membrane protein</topology>
    </subcellularLocation>
</comment>
<dbReference type="Proteomes" id="UP000037751">
    <property type="component" value="Unassembled WGS sequence"/>
</dbReference>
<dbReference type="EMBL" id="LGAV01000004">
    <property type="protein sequence ID" value="KOS14017.1"/>
    <property type="molecule type" value="Genomic_DNA"/>
</dbReference>
<dbReference type="VEuPathDB" id="FungiDB:Malapachy_4099"/>
<keyword evidence="7" id="KW-0449">Lipoprotein</keyword>
<evidence type="ECO:0000256" key="8">
    <source>
        <dbReference type="ARBA" id="ARBA00023315"/>
    </source>
</evidence>
<dbReference type="InterPro" id="IPR001594">
    <property type="entry name" value="Palmitoyltrfase_DHHC"/>
</dbReference>
<feature type="domain" description="Palmitoyltransferase DHHC" evidence="13">
    <location>
        <begin position="280"/>
        <end position="407"/>
    </location>
</feature>
<evidence type="ECO:0000256" key="9">
    <source>
        <dbReference type="ARBA" id="ARBA00038298"/>
    </source>
</evidence>
<evidence type="ECO:0000256" key="12">
    <source>
        <dbReference type="SAM" id="MobiDB-lite"/>
    </source>
</evidence>
<evidence type="ECO:0000313" key="15">
    <source>
        <dbReference type="Proteomes" id="UP000037751"/>
    </source>
</evidence>
<dbReference type="InterPro" id="IPR039859">
    <property type="entry name" value="PFA4/ZDH16/20/ERF2-like"/>
</dbReference>
<dbReference type="STRING" id="77020.A0A0M8MP40"/>
<keyword evidence="2 11" id="KW-0808">Transferase</keyword>
<keyword evidence="4 11" id="KW-1133">Transmembrane helix</keyword>
<comment type="catalytic activity">
    <reaction evidence="10 11">
        <text>L-cysteinyl-[protein] + hexadecanoyl-CoA = S-hexadecanoyl-L-cysteinyl-[protein] + CoA</text>
        <dbReference type="Rhea" id="RHEA:36683"/>
        <dbReference type="Rhea" id="RHEA-COMP:10131"/>
        <dbReference type="Rhea" id="RHEA-COMP:11032"/>
        <dbReference type="ChEBI" id="CHEBI:29950"/>
        <dbReference type="ChEBI" id="CHEBI:57287"/>
        <dbReference type="ChEBI" id="CHEBI:57379"/>
        <dbReference type="ChEBI" id="CHEBI:74151"/>
        <dbReference type="EC" id="2.3.1.225"/>
    </reaction>
</comment>
<dbReference type="Pfam" id="PF01529">
    <property type="entry name" value="DHHC"/>
    <property type="match status" value="1"/>
</dbReference>
<keyword evidence="6" id="KW-0564">Palmitate</keyword>
<dbReference type="GO" id="GO:0019706">
    <property type="term" value="F:protein-cysteine S-palmitoyltransferase activity"/>
    <property type="evidence" value="ECO:0007669"/>
    <property type="project" value="UniProtKB-EC"/>
</dbReference>
<organism evidence="14 15">
    <name type="scientific">Malassezia pachydermatis</name>
    <dbReference type="NCBI Taxonomy" id="77020"/>
    <lineage>
        <taxon>Eukaryota</taxon>
        <taxon>Fungi</taxon>
        <taxon>Dikarya</taxon>
        <taxon>Basidiomycota</taxon>
        <taxon>Ustilaginomycotina</taxon>
        <taxon>Malasseziomycetes</taxon>
        <taxon>Malasseziales</taxon>
        <taxon>Malasseziaceae</taxon>
        <taxon>Malassezia</taxon>
    </lineage>
</organism>
<evidence type="ECO:0000256" key="1">
    <source>
        <dbReference type="ARBA" id="ARBA00004141"/>
    </source>
</evidence>
<evidence type="ECO:0000256" key="10">
    <source>
        <dbReference type="ARBA" id="ARBA00048048"/>
    </source>
</evidence>
<protein>
    <recommendedName>
        <fullName evidence="11">Palmitoyltransferase</fullName>
        <ecNumber evidence="11">2.3.1.225</ecNumber>
    </recommendedName>
</protein>
<keyword evidence="5 11" id="KW-0472">Membrane</keyword>
<comment type="domain">
    <text evidence="11">The DHHC domain is required for palmitoyltransferase activity.</text>
</comment>
<keyword evidence="8 11" id="KW-0012">Acyltransferase</keyword>
<dbReference type="OrthoDB" id="1436450at2759"/>
<dbReference type="EC" id="2.3.1.225" evidence="11"/>
<dbReference type="GO" id="GO:0005794">
    <property type="term" value="C:Golgi apparatus"/>
    <property type="evidence" value="ECO:0007669"/>
    <property type="project" value="TreeGrafter"/>
</dbReference>
<dbReference type="GeneID" id="28730430"/>
<evidence type="ECO:0000259" key="13">
    <source>
        <dbReference type="Pfam" id="PF01529"/>
    </source>
</evidence>
<reference evidence="14 15" key="1">
    <citation type="submission" date="2015-07" db="EMBL/GenBank/DDBJ databases">
        <title>Draft Genome Sequence of Malassezia furfur CBS1878 and Malassezia pachydermatis CBS1879.</title>
        <authorList>
            <person name="Triana S."/>
            <person name="Ohm R."/>
            <person name="Gonzalez A."/>
            <person name="DeCock H."/>
            <person name="Restrepo S."/>
            <person name="Celis A."/>
        </authorList>
    </citation>
    <scope>NUCLEOTIDE SEQUENCE [LARGE SCALE GENOMIC DNA]</scope>
    <source>
        <strain evidence="14 15">CBS 1879</strain>
    </source>
</reference>
<dbReference type="RefSeq" id="XP_017991649.1">
    <property type="nucleotide sequence ID" value="XM_018138554.1"/>
</dbReference>
<evidence type="ECO:0000256" key="3">
    <source>
        <dbReference type="ARBA" id="ARBA00022692"/>
    </source>
</evidence>
<evidence type="ECO:0000256" key="2">
    <source>
        <dbReference type="ARBA" id="ARBA00022679"/>
    </source>
</evidence>
<dbReference type="GO" id="GO:0016020">
    <property type="term" value="C:membrane"/>
    <property type="evidence" value="ECO:0007669"/>
    <property type="project" value="UniProtKB-SubCell"/>
</dbReference>
<evidence type="ECO:0000256" key="11">
    <source>
        <dbReference type="RuleBase" id="RU079119"/>
    </source>
</evidence>
<dbReference type="GO" id="GO:0006612">
    <property type="term" value="P:protein targeting to membrane"/>
    <property type="evidence" value="ECO:0007669"/>
    <property type="project" value="TreeGrafter"/>
</dbReference>
<gene>
    <name evidence="14" type="ORF">Malapachy_4099</name>
</gene>
<name>A0A0M8MP40_9BASI</name>
<sequence length="586" mass="64956">MPNEGGCGGTLRVLSRLGIGTQRRVSSQRGSQPDPWWMRYANTVIVAACIGWSCAIYVWRVCYPMITRHPNALASQRTGIGLLVGFLILWGMLTWSFITVVLSSPGYVHDLALESQPMTSAPSDERLGVAAAPAPVTVLPTPQTTTTPTPVPPSVPLAVPVPIPSQSPTDDDAEVMMSSVRNPIPFSPVDEREARWAMYEQSASGVSHGRDSVSGNESSVMTLAAPPPKSPGTMEPSYMPPPSSPGVEADIEADLPAPTDPRLPKPRRIPPHPPIYASSELYCNHCHRARPPRAHHCRRCGTCVLRMDHHCPWVGGCVGAHNYQYYYNTVLWGFLLSLYVIVSMAPLFARGVRSQESATWAERIRNWNVDGYMISVFVIAAFFFLFTGSLVTVHTYLSGHNLTSIEQRGINSFRQSEGHVLHRYYSRYGQGGTLGWGPVGAFRRFIARRRMLKQWNREWGYPFREGNPWWIGTMDELDYALTSPAAQTRESDLNKTLGLSYSALPTGNGVASISRSATSPLLQHPPFFQKSAFLLNMEQSLGPPYGWFLPVTRRVHTGVHFPLNPRYSSDGVWLPSHDWPPVVHAK</sequence>
<dbReference type="PANTHER" id="PTHR22883">
    <property type="entry name" value="ZINC FINGER DHHC DOMAIN CONTAINING PROTEIN"/>
    <property type="match status" value="1"/>
</dbReference>
<comment type="caution">
    <text evidence="14">The sequence shown here is derived from an EMBL/GenBank/DDBJ whole genome shotgun (WGS) entry which is preliminary data.</text>
</comment>
<evidence type="ECO:0000256" key="6">
    <source>
        <dbReference type="ARBA" id="ARBA00023139"/>
    </source>
</evidence>